<dbReference type="Gene3D" id="1.20.1290.30">
    <property type="match status" value="1"/>
</dbReference>
<dbReference type="EMBL" id="UGCO01000001">
    <property type="protein sequence ID" value="STI75533.1"/>
    <property type="molecule type" value="Genomic_DNA"/>
</dbReference>
<evidence type="ECO:0000313" key="1">
    <source>
        <dbReference type="EMBL" id="STI75533.1"/>
    </source>
</evidence>
<reference evidence="1 2" key="1">
    <citation type="submission" date="2018-06" db="EMBL/GenBank/DDBJ databases">
        <authorList>
            <consortium name="Pathogen Informatics"/>
            <person name="Doyle S."/>
        </authorList>
    </citation>
    <scope>NUCLEOTIDE SEQUENCE [LARGE SCALE GENOMIC DNA]</scope>
    <source>
        <strain evidence="1 2">NCTC8985</strain>
    </source>
</reference>
<dbReference type="InterPro" id="IPR037210">
    <property type="entry name" value="YoaC-like_sf"/>
</dbReference>
<accession>A0A376TFL5</accession>
<sequence>MQIKVIYSLIDNMVNFKDKNMPAVIDKALDFIGAMDVISANTKFDE</sequence>
<evidence type="ECO:0000313" key="2">
    <source>
        <dbReference type="Proteomes" id="UP000254405"/>
    </source>
</evidence>
<organism evidence="1 2">
    <name type="scientific">Escherichia coli</name>
    <dbReference type="NCBI Taxonomy" id="562"/>
    <lineage>
        <taxon>Bacteria</taxon>
        <taxon>Pseudomonadati</taxon>
        <taxon>Pseudomonadota</taxon>
        <taxon>Gammaproteobacteria</taxon>
        <taxon>Enterobacterales</taxon>
        <taxon>Enterobacteriaceae</taxon>
        <taxon>Escherichia</taxon>
    </lineage>
</organism>
<name>A0A376TFL5_ECOLX</name>
<protein>
    <submittedName>
        <fullName evidence="1">Protein</fullName>
    </submittedName>
</protein>
<dbReference type="AlphaFoldDB" id="A0A376TFL5"/>
<gene>
    <name evidence="1" type="primary">yoaC</name>
    <name evidence="1" type="ORF">NCTC8985_00762</name>
</gene>
<proteinExistence type="predicted"/>
<dbReference type="Proteomes" id="UP000254405">
    <property type="component" value="Unassembled WGS sequence"/>
</dbReference>